<evidence type="ECO:0000256" key="1">
    <source>
        <dbReference type="ARBA" id="ARBA00004651"/>
    </source>
</evidence>
<evidence type="ECO:0000259" key="8">
    <source>
        <dbReference type="PROSITE" id="PS50850"/>
    </source>
</evidence>
<dbReference type="SUPFAM" id="SSF103473">
    <property type="entry name" value="MFS general substrate transporter"/>
    <property type="match status" value="1"/>
</dbReference>
<dbReference type="Proteomes" id="UP001500622">
    <property type="component" value="Unassembled WGS sequence"/>
</dbReference>
<dbReference type="CDD" id="cd17369">
    <property type="entry name" value="MFS_ShiA_like"/>
    <property type="match status" value="1"/>
</dbReference>
<dbReference type="PANTHER" id="PTHR43045">
    <property type="entry name" value="SHIKIMATE TRANSPORTER"/>
    <property type="match status" value="1"/>
</dbReference>
<feature type="transmembrane region" description="Helical" evidence="7">
    <location>
        <begin position="171"/>
        <end position="188"/>
    </location>
</feature>
<dbReference type="InterPro" id="IPR036259">
    <property type="entry name" value="MFS_trans_sf"/>
</dbReference>
<evidence type="ECO:0000256" key="4">
    <source>
        <dbReference type="ARBA" id="ARBA00022692"/>
    </source>
</evidence>
<evidence type="ECO:0000256" key="3">
    <source>
        <dbReference type="ARBA" id="ARBA00022475"/>
    </source>
</evidence>
<feature type="transmembrane region" description="Helical" evidence="7">
    <location>
        <begin position="282"/>
        <end position="302"/>
    </location>
</feature>
<dbReference type="Gene3D" id="1.20.1250.20">
    <property type="entry name" value="MFS general substrate transporter like domains"/>
    <property type="match status" value="2"/>
</dbReference>
<dbReference type="InterPro" id="IPR005829">
    <property type="entry name" value="Sugar_transporter_CS"/>
</dbReference>
<feature type="transmembrane region" description="Helical" evidence="7">
    <location>
        <begin position="248"/>
        <end position="270"/>
    </location>
</feature>
<evidence type="ECO:0000256" key="7">
    <source>
        <dbReference type="SAM" id="Phobius"/>
    </source>
</evidence>
<protein>
    <submittedName>
        <fullName evidence="9">MFS transporter</fullName>
    </submittedName>
</protein>
<keyword evidence="10" id="KW-1185">Reference proteome</keyword>
<evidence type="ECO:0000313" key="10">
    <source>
        <dbReference type="Proteomes" id="UP001500622"/>
    </source>
</evidence>
<keyword evidence="4 7" id="KW-0812">Transmembrane</keyword>
<dbReference type="EMBL" id="BAABGN010000001">
    <property type="protein sequence ID" value="GAA4415641.1"/>
    <property type="molecule type" value="Genomic_DNA"/>
</dbReference>
<comment type="subcellular location">
    <subcellularLocation>
        <location evidence="1">Cell membrane</location>
        <topology evidence="1">Multi-pass membrane protein</topology>
    </subcellularLocation>
</comment>
<dbReference type="PANTHER" id="PTHR43045:SF1">
    <property type="entry name" value="SHIKIMATE TRANSPORTER"/>
    <property type="match status" value="1"/>
</dbReference>
<feature type="transmembrane region" description="Helical" evidence="7">
    <location>
        <begin position="380"/>
        <end position="401"/>
    </location>
</feature>
<keyword evidence="6 7" id="KW-0472">Membrane</keyword>
<name>A0ABP8KUV4_9MICO</name>
<accession>A0ABP8KUV4</accession>
<reference evidence="10" key="1">
    <citation type="journal article" date="2019" name="Int. J. Syst. Evol. Microbiol.">
        <title>The Global Catalogue of Microorganisms (GCM) 10K type strain sequencing project: providing services to taxonomists for standard genome sequencing and annotation.</title>
        <authorList>
            <consortium name="The Broad Institute Genomics Platform"/>
            <consortium name="The Broad Institute Genome Sequencing Center for Infectious Disease"/>
            <person name="Wu L."/>
            <person name="Ma J."/>
        </authorList>
    </citation>
    <scope>NUCLEOTIDE SEQUENCE [LARGE SCALE GENOMIC DNA]</scope>
    <source>
        <strain evidence="10">JCM 17810</strain>
    </source>
</reference>
<feature type="transmembrane region" description="Helical" evidence="7">
    <location>
        <begin position="95"/>
        <end position="116"/>
    </location>
</feature>
<dbReference type="InterPro" id="IPR020846">
    <property type="entry name" value="MFS_dom"/>
</dbReference>
<proteinExistence type="predicted"/>
<feature type="transmembrane region" description="Helical" evidence="7">
    <location>
        <begin position="21"/>
        <end position="40"/>
    </location>
</feature>
<dbReference type="PROSITE" id="PS00216">
    <property type="entry name" value="SUGAR_TRANSPORT_1"/>
    <property type="match status" value="1"/>
</dbReference>
<keyword evidence="5 7" id="KW-1133">Transmembrane helix</keyword>
<dbReference type="InterPro" id="IPR011701">
    <property type="entry name" value="MFS"/>
</dbReference>
<feature type="transmembrane region" description="Helical" evidence="7">
    <location>
        <begin position="339"/>
        <end position="359"/>
    </location>
</feature>
<keyword evidence="3" id="KW-1003">Cell membrane</keyword>
<feature type="transmembrane region" description="Helical" evidence="7">
    <location>
        <begin position="194"/>
        <end position="213"/>
    </location>
</feature>
<feature type="transmembrane region" description="Helical" evidence="7">
    <location>
        <begin position="314"/>
        <end position="333"/>
    </location>
</feature>
<evidence type="ECO:0000313" key="9">
    <source>
        <dbReference type="EMBL" id="GAA4415641.1"/>
    </source>
</evidence>
<keyword evidence="2" id="KW-0813">Transport</keyword>
<evidence type="ECO:0000256" key="5">
    <source>
        <dbReference type="ARBA" id="ARBA00022989"/>
    </source>
</evidence>
<organism evidence="9 10">
    <name type="scientific">Georgenia halophila</name>
    <dbReference type="NCBI Taxonomy" id="620889"/>
    <lineage>
        <taxon>Bacteria</taxon>
        <taxon>Bacillati</taxon>
        <taxon>Actinomycetota</taxon>
        <taxon>Actinomycetes</taxon>
        <taxon>Micrococcales</taxon>
        <taxon>Bogoriellaceae</taxon>
        <taxon>Georgenia</taxon>
    </lineage>
</organism>
<comment type="caution">
    <text evidence="9">The sequence shown here is derived from an EMBL/GenBank/DDBJ whole genome shotgun (WGS) entry which is preliminary data.</text>
</comment>
<sequence length="451" mass="48122">MTKDSAGTPMDGLGSRQMRRRVVRASFIGTAIEWYDFYLYGTASALIFNRLFFPEFDPAVGTIAAFGTFAAGFLARPIGGIVFGHFGDRLGRKKMLIWSLLGMGIATFLIGLLPTYDQIGVAAPALLILLRLLQGFAVGGEWGGAVLMSVEHAEKGRRGLAGSWTQTGSPAGLVLSTVVFGLVSLLPDEQFTSWGWRLPFLFSAVLVVVGLFIRLRVIESPAFTAVENAGKKSSLPLLDALRRHPLNIVLAIATCLAPFVNFYLFATFLLTYATTNLNIERAVALTIVAIAGAVEIVTTPLAAALSDRLGRRRVFLSGAVLLALYAYPFFLINEAAQDPVILGITCVVGLSLIHPLMYGPLATLFAELFSPEVRYSGASLGYQIGGILGGGFAPLILTSLLATGAGAAVAIPPYIILVSVLTFIAVWFATRPGRRWEDDDVSTTTPAGTAP</sequence>
<feature type="transmembrane region" description="Helical" evidence="7">
    <location>
        <begin position="407"/>
        <end position="429"/>
    </location>
</feature>
<evidence type="ECO:0000256" key="6">
    <source>
        <dbReference type="ARBA" id="ARBA00023136"/>
    </source>
</evidence>
<feature type="domain" description="Major facilitator superfamily (MFS) profile" evidence="8">
    <location>
        <begin position="22"/>
        <end position="434"/>
    </location>
</feature>
<dbReference type="Pfam" id="PF07690">
    <property type="entry name" value="MFS_1"/>
    <property type="match status" value="1"/>
</dbReference>
<evidence type="ECO:0000256" key="2">
    <source>
        <dbReference type="ARBA" id="ARBA00022448"/>
    </source>
</evidence>
<dbReference type="PROSITE" id="PS50850">
    <property type="entry name" value="MFS"/>
    <property type="match status" value="1"/>
</dbReference>
<feature type="transmembrane region" description="Helical" evidence="7">
    <location>
        <begin position="60"/>
        <end position="83"/>
    </location>
</feature>
<gene>
    <name evidence="9" type="ORF">GCM10023169_02160</name>
</gene>